<evidence type="ECO:0000313" key="1">
    <source>
        <dbReference type="EMBL" id="GIY21817.1"/>
    </source>
</evidence>
<dbReference type="EMBL" id="BPLR01008058">
    <property type="protein sequence ID" value="GIY21817.1"/>
    <property type="molecule type" value="Genomic_DNA"/>
</dbReference>
<dbReference type="Proteomes" id="UP001054945">
    <property type="component" value="Unassembled WGS sequence"/>
</dbReference>
<comment type="caution">
    <text evidence="1">The sequence shown here is derived from an EMBL/GenBank/DDBJ whole genome shotgun (WGS) entry which is preliminary data.</text>
</comment>
<accession>A0AAV4RKE1</accession>
<dbReference type="AlphaFoldDB" id="A0AAV4RKE1"/>
<protein>
    <submittedName>
        <fullName evidence="1">Uncharacterized protein</fullName>
    </submittedName>
</protein>
<gene>
    <name evidence="1" type="ORF">CEXT_371021</name>
</gene>
<organism evidence="1 2">
    <name type="scientific">Caerostris extrusa</name>
    <name type="common">Bark spider</name>
    <name type="synonym">Caerostris bankana</name>
    <dbReference type="NCBI Taxonomy" id="172846"/>
    <lineage>
        <taxon>Eukaryota</taxon>
        <taxon>Metazoa</taxon>
        <taxon>Ecdysozoa</taxon>
        <taxon>Arthropoda</taxon>
        <taxon>Chelicerata</taxon>
        <taxon>Arachnida</taxon>
        <taxon>Araneae</taxon>
        <taxon>Araneomorphae</taxon>
        <taxon>Entelegynae</taxon>
        <taxon>Araneoidea</taxon>
        <taxon>Araneidae</taxon>
        <taxon>Caerostris</taxon>
    </lineage>
</organism>
<sequence>MKGHESLNEPTRAARFRIFPPPASHFCTQILNTLPARSQRWLTLVTSEYNAYVSQHKPVVFISKFVAILIFDLSQLGFKIGSCFKFELISSNCE</sequence>
<name>A0AAV4RKE1_CAEEX</name>
<keyword evidence="2" id="KW-1185">Reference proteome</keyword>
<reference evidence="1 2" key="1">
    <citation type="submission" date="2021-06" db="EMBL/GenBank/DDBJ databases">
        <title>Caerostris extrusa draft genome.</title>
        <authorList>
            <person name="Kono N."/>
            <person name="Arakawa K."/>
        </authorList>
    </citation>
    <scope>NUCLEOTIDE SEQUENCE [LARGE SCALE GENOMIC DNA]</scope>
</reference>
<proteinExistence type="predicted"/>
<evidence type="ECO:0000313" key="2">
    <source>
        <dbReference type="Proteomes" id="UP001054945"/>
    </source>
</evidence>